<organism evidence="12 13">
    <name type="scientific">Dinothrombium tinctorium</name>
    <dbReference type="NCBI Taxonomy" id="1965070"/>
    <lineage>
        <taxon>Eukaryota</taxon>
        <taxon>Metazoa</taxon>
        <taxon>Ecdysozoa</taxon>
        <taxon>Arthropoda</taxon>
        <taxon>Chelicerata</taxon>
        <taxon>Arachnida</taxon>
        <taxon>Acari</taxon>
        <taxon>Acariformes</taxon>
        <taxon>Trombidiformes</taxon>
        <taxon>Prostigmata</taxon>
        <taxon>Anystina</taxon>
        <taxon>Parasitengona</taxon>
        <taxon>Trombidioidea</taxon>
        <taxon>Trombidiidae</taxon>
        <taxon>Dinothrombium</taxon>
    </lineage>
</organism>
<dbReference type="Pfam" id="PF03849">
    <property type="entry name" value="Tfb2"/>
    <property type="match status" value="1"/>
</dbReference>
<evidence type="ECO:0000313" key="13">
    <source>
        <dbReference type="Proteomes" id="UP000285301"/>
    </source>
</evidence>
<evidence type="ECO:0000256" key="1">
    <source>
        <dbReference type="ARBA" id="ARBA00004123"/>
    </source>
</evidence>
<dbReference type="GO" id="GO:0000439">
    <property type="term" value="C:transcription factor TFIIH core complex"/>
    <property type="evidence" value="ECO:0007669"/>
    <property type="project" value="InterPro"/>
</dbReference>
<comment type="subcellular location">
    <subcellularLocation>
        <location evidence="1 10">Nucleus</location>
    </subcellularLocation>
</comment>
<comment type="similarity">
    <text evidence="2 10">Belongs to the TFB2 family.</text>
</comment>
<keyword evidence="3 10" id="KW-0227">DNA damage</keyword>
<feature type="domain" description="Transcription factor Tfb2 C-terminal" evidence="11">
    <location>
        <begin position="382"/>
        <end position="449"/>
    </location>
</feature>
<gene>
    <name evidence="12" type="ORF">B4U79_13311</name>
</gene>
<dbReference type="STRING" id="1965070.A0A3S3PQF5"/>
<protein>
    <recommendedName>
        <fullName evidence="9 10">General transcription factor IIH subunit 4</fullName>
    </recommendedName>
</protein>
<dbReference type="Pfam" id="PF18307">
    <property type="entry name" value="Tfb2_C"/>
    <property type="match status" value="1"/>
</dbReference>
<evidence type="ECO:0000256" key="8">
    <source>
        <dbReference type="ARBA" id="ARBA00064576"/>
    </source>
</evidence>
<evidence type="ECO:0000313" key="12">
    <source>
        <dbReference type="EMBL" id="RWS14417.1"/>
    </source>
</evidence>
<evidence type="ECO:0000259" key="11">
    <source>
        <dbReference type="Pfam" id="PF18307"/>
    </source>
</evidence>
<reference evidence="12 13" key="1">
    <citation type="journal article" date="2018" name="Gigascience">
        <title>Genomes of trombidid mites reveal novel predicted allergens and laterally-transferred genes associated with secondary metabolism.</title>
        <authorList>
            <person name="Dong X."/>
            <person name="Chaisiri K."/>
            <person name="Xia D."/>
            <person name="Armstrong S.D."/>
            <person name="Fang Y."/>
            <person name="Donnelly M.J."/>
            <person name="Kadowaki T."/>
            <person name="McGarry J.W."/>
            <person name="Darby A.C."/>
            <person name="Makepeace B.L."/>
        </authorList>
    </citation>
    <scope>NUCLEOTIDE SEQUENCE [LARGE SCALE GENOMIC DNA]</scope>
    <source>
        <strain evidence="12">UoL-WK</strain>
    </source>
</reference>
<dbReference type="PANTHER" id="PTHR13152:SF0">
    <property type="entry name" value="GENERAL TRANSCRIPTION FACTOR IIH SUBUNIT 4"/>
    <property type="match status" value="1"/>
</dbReference>
<dbReference type="AlphaFoldDB" id="A0A3S3PQF5"/>
<dbReference type="GO" id="GO:0006289">
    <property type="term" value="P:nucleotide-excision repair"/>
    <property type="evidence" value="ECO:0007669"/>
    <property type="project" value="InterPro"/>
</dbReference>
<comment type="subunit">
    <text evidence="8">Component of the 7-subunit TFIIH core complex composed of XPB/ERCC3, XPD/ERCC2, GTF2H1, GTF2H2, GTF2H3, GTF2H4 and GTF2H5, which is active in NER. The core complex associates with the 3-subunit CDK-activating kinase (CAK) module composed of CCNH/cyclin H, CDK7 and MNAT1 to form the 10-subunit holoenzyme (holo-TFIIH) active in transcription. Part of TBP-based Pol II pre-initiation complex (PIC), in which Pol II core assembles with general transcription factors and other specific initiation factors including GTF2E1, GTF2E2, GTF2F1, GTF2F2, TCEA1, ERCC2, ERCC3, GTF2H2, GTF2H3, GTF2H4, GTF2H5, GTF2A1, GTF2A2, GTF2B and TBP; this large multi-subunit PIC complex mediates DNA unwinding and targets Pol II core to the transcription start site where the first phosphodiester bond forms.</text>
</comment>
<evidence type="ECO:0000256" key="10">
    <source>
        <dbReference type="RuleBase" id="RU364024"/>
    </source>
</evidence>
<dbReference type="EMBL" id="NCKU01000729">
    <property type="protein sequence ID" value="RWS14417.1"/>
    <property type="molecule type" value="Genomic_DNA"/>
</dbReference>
<keyword evidence="4 10" id="KW-0805">Transcription regulation</keyword>
<dbReference type="OrthoDB" id="364513at2759"/>
<evidence type="ECO:0000256" key="6">
    <source>
        <dbReference type="ARBA" id="ARBA00023204"/>
    </source>
</evidence>
<dbReference type="GO" id="GO:0003690">
    <property type="term" value="F:double-stranded DNA binding"/>
    <property type="evidence" value="ECO:0007669"/>
    <property type="project" value="TreeGrafter"/>
</dbReference>
<name>A0A3S3PQF5_9ACAR</name>
<evidence type="ECO:0000256" key="5">
    <source>
        <dbReference type="ARBA" id="ARBA00023163"/>
    </source>
</evidence>
<dbReference type="InterPro" id="IPR040662">
    <property type="entry name" value="Tfb2_C"/>
</dbReference>
<keyword evidence="5 10" id="KW-0804">Transcription</keyword>
<dbReference type="InterPro" id="IPR004598">
    <property type="entry name" value="TFIIH_p52/Tfb2"/>
</dbReference>
<keyword evidence="13" id="KW-1185">Reference proteome</keyword>
<keyword evidence="7 10" id="KW-0539">Nucleus</keyword>
<dbReference type="GO" id="GO:0001671">
    <property type="term" value="F:ATPase activator activity"/>
    <property type="evidence" value="ECO:0007669"/>
    <property type="project" value="InterPro"/>
</dbReference>
<dbReference type="GO" id="GO:0005675">
    <property type="term" value="C:transcription factor TFIIH holo complex"/>
    <property type="evidence" value="ECO:0007669"/>
    <property type="project" value="TreeGrafter"/>
</dbReference>
<evidence type="ECO:0000256" key="4">
    <source>
        <dbReference type="ARBA" id="ARBA00023015"/>
    </source>
</evidence>
<dbReference type="FunFam" id="3.30.70.2610:FF:000001">
    <property type="entry name" value="General transcription factor IIH subunit 4"/>
    <property type="match status" value="1"/>
</dbReference>
<dbReference type="NCBIfam" id="TIGR00625">
    <property type="entry name" value="tfb2"/>
    <property type="match status" value="1"/>
</dbReference>
<comment type="function">
    <text evidence="10">Component of the general transcription and DNA repair factor IIH (TFIIH) core complex which is involved in general and transcription-coupled nucleotide excision repair (NER) of damaged DNA.</text>
</comment>
<evidence type="ECO:0000256" key="9">
    <source>
        <dbReference type="ARBA" id="ARBA00070130"/>
    </source>
</evidence>
<dbReference type="Gene3D" id="3.30.70.2610">
    <property type="match status" value="1"/>
</dbReference>
<dbReference type="Proteomes" id="UP000285301">
    <property type="component" value="Unassembled WGS sequence"/>
</dbReference>
<evidence type="ECO:0000256" key="3">
    <source>
        <dbReference type="ARBA" id="ARBA00022763"/>
    </source>
</evidence>
<proteinExistence type="inferred from homology"/>
<keyword evidence="6 10" id="KW-0234">DNA repair</keyword>
<sequence length="455" mass="52388">MNAKTSIRCQNFREYLSQMNALTLDKLYAESAICLAVFRELPPLAKHYTSRLLFVEQPIPTAVINSWVTQSALKEHNETIEMLKSLRIWSDAQVPGGLPAFLVNSTFRNSLKVALLGGGDPWIIKQTKDKDKHERDITFLDNYALERWECILHFMVGSQNTGEGISADTIQTLVKAGLTRYETKDTSPSLTAEGFQFLLMDTFSQVWYFVIQYLANLEAKGLNLVECLSFLFQLSFLTLGKSYSTEGMNDSLLAFLQNLRELGLIYQRKRKDGRFYPTRLIINLTKGHKEPLNVSKQGYIVVETNYRVYAYTDSPLQIALLALFTEMQYRFPKFCLGILTRDSVRQAFRSGITADQITNFLKQHAHPSMSNTPTILPPTVIDQIRLWELERDRFLFHEGILYSQFLSQNDFEILKTYASDAGHLIWDNPAKRVMVVSPSGHDDVRRFWKRHKKEH</sequence>
<dbReference type="PANTHER" id="PTHR13152">
    <property type="entry name" value="TFIIH, POLYPEPTIDE 4"/>
    <property type="match status" value="1"/>
</dbReference>
<evidence type="ECO:0000256" key="7">
    <source>
        <dbReference type="ARBA" id="ARBA00023242"/>
    </source>
</evidence>
<accession>A0A3S3PQF5</accession>
<evidence type="ECO:0000256" key="2">
    <source>
        <dbReference type="ARBA" id="ARBA00007132"/>
    </source>
</evidence>
<dbReference type="GO" id="GO:0006366">
    <property type="term" value="P:transcription by RNA polymerase II"/>
    <property type="evidence" value="ECO:0007669"/>
    <property type="project" value="UniProtKB-ARBA"/>
</dbReference>
<comment type="caution">
    <text evidence="12">The sequence shown here is derived from an EMBL/GenBank/DDBJ whole genome shotgun (WGS) entry which is preliminary data.</text>
</comment>